<feature type="non-terminal residue" evidence="1">
    <location>
        <position position="203"/>
    </location>
</feature>
<evidence type="ECO:0000313" key="1">
    <source>
        <dbReference type="EMBL" id="KAH1040158.1"/>
    </source>
</evidence>
<comment type="caution">
    <text evidence="1">The sequence shown here is derived from an EMBL/GenBank/DDBJ whole genome shotgun (WGS) entry which is preliminary data.</text>
</comment>
<organism evidence="1 2">
    <name type="scientific">Gossypium stocksii</name>
    <dbReference type="NCBI Taxonomy" id="47602"/>
    <lineage>
        <taxon>Eukaryota</taxon>
        <taxon>Viridiplantae</taxon>
        <taxon>Streptophyta</taxon>
        <taxon>Embryophyta</taxon>
        <taxon>Tracheophyta</taxon>
        <taxon>Spermatophyta</taxon>
        <taxon>Magnoliopsida</taxon>
        <taxon>eudicotyledons</taxon>
        <taxon>Gunneridae</taxon>
        <taxon>Pentapetalae</taxon>
        <taxon>rosids</taxon>
        <taxon>malvids</taxon>
        <taxon>Malvales</taxon>
        <taxon>Malvaceae</taxon>
        <taxon>Malvoideae</taxon>
        <taxon>Gossypium</taxon>
    </lineage>
</organism>
<dbReference type="AlphaFoldDB" id="A0A9D3UGT3"/>
<dbReference type="Proteomes" id="UP000828251">
    <property type="component" value="Unassembled WGS sequence"/>
</dbReference>
<dbReference type="OrthoDB" id="1436389at2759"/>
<protein>
    <recommendedName>
        <fullName evidence="3">RNase H type-1 domain-containing protein</fullName>
    </recommendedName>
</protein>
<gene>
    <name evidence="1" type="ORF">J1N35_041901</name>
</gene>
<keyword evidence="2" id="KW-1185">Reference proteome</keyword>
<dbReference type="EMBL" id="JAIQCV010000012">
    <property type="protein sequence ID" value="KAH1040158.1"/>
    <property type="molecule type" value="Genomic_DNA"/>
</dbReference>
<evidence type="ECO:0000313" key="2">
    <source>
        <dbReference type="Proteomes" id="UP000828251"/>
    </source>
</evidence>
<name>A0A9D3UGT3_9ROSI</name>
<sequence length="203" mass="22738">MAVGNGNNVRCWEDAWVPNLGPLKRHVPAHANVNQEHYLSEMVMETGIWNLDFLRLWLTEDIIQHIVSVPPPMPFAGSEDALHALRDCQVAKDVWLQVISPNLQTAFFSSNLIDWLSSNLEDHVDGISMRPNEIINVSYSWANQFSSMYRDVSRGDSSSPCAPSFLCMCFYLNRDGVIQTNIGLSAAGGVIRDNMGKRILDTT</sequence>
<proteinExistence type="predicted"/>
<accession>A0A9D3UGT3</accession>
<reference evidence="1 2" key="1">
    <citation type="journal article" date="2021" name="Plant Biotechnol. J.">
        <title>Multi-omics assisted identification of the key and species-specific regulatory components of drought-tolerant mechanisms in Gossypium stocksii.</title>
        <authorList>
            <person name="Yu D."/>
            <person name="Ke L."/>
            <person name="Zhang D."/>
            <person name="Wu Y."/>
            <person name="Sun Y."/>
            <person name="Mei J."/>
            <person name="Sun J."/>
            <person name="Sun Y."/>
        </authorList>
    </citation>
    <scope>NUCLEOTIDE SEQUENCE [LARGE SCALE GENOMIC DNA]</scope>
    <source>
        <strain evidence="2">cv. E1</strain>
        <tissue evidence="1">Leaf</tissue>
    </source>
</reference>
<evidence type="ECO:0008006" key="3">
    <source>
        <dbReference type="Google" id="ProtNLM"/>
    </source>
</evidence>